<keyword evidence="1" id="KW-1133">Transmembrane helix</keyword>
<evidence type="ECO:0000313" key="3">
    <source>
        <dbReference type="Proteomes" id="UP000279994"/>
    </source>
</evidence>
<comment type="caution">
    <text evidence="2">The sequence shown here is derived from an EMBL/GenBank/DDBJ whole genome shotgun (WGS) entry which is preliminary data.</text>
</comment>
<keyword evidence="1" id="KW-0812">Transmembrane</keyword>
<name>A0A3N0GXL2_9ACTN</name>
<feature type="transmembrane region" description="Helical" evidence="1">
    <location>
        <begin position="20"/>
        <end position="38"/>
    </location>
</feature>
<feature type="transmembrane region" description="Helical" evidence="1">
    <location>
        <begin position="74"/>
        <end position="96"/>
    </location>
</feature>
<dbReference type="OrthoDB" id="3790201at2"/>
<dbReference type="RefSeq" id="WP_123221246.1">
    <property type="nucleotide sequence ID" value="NZ_RJSF01000004.1"/>
</dbReference>
<dbReference type="Pfam" id="PF11222">
    <property type="entry name" value="DUF3017"/>
    <property type="match status" value="1"/>
</dbReference>
<sequence>MSALVTGSPRRRYPSTFGGLIYLVVVVTTVVGLAMVAFGPWRRGVALLGFALIFAASMRLVTSEGEAGMLRVRSRWFDVTVLAVVGVSLVALSANIPDQAEP</sequence>
<reference evidence="2 3" key="1">
    <citation type="submission" date="2018-11" db="EMBL/GenBank/DDBJ databases">
        <authorList>
            <person name="Li F."/>
        </authorList>
    </citation>
    <scope>NUCLEOTIDE SEQUENCE [LARGE SCALE GENOMIC DNA]</scope>
    <source>
        <strain evidence="2 3">Gsoil 818</strain>
    </source>
</reference>
<keyword evidence="1" id="KW-0472">Membrane</keyword>
<evidence type="ECO:0000256" key="1">
    <source>
        <dbReference type="SAM" id="Phobius"/>
    </source>
</evidence>
<dbReference type="EMBL" id="RJSF01000004">
    <property type="protein sequence ID" value="RNM17177.1"/>
    <property type="molecule type" value="Genomic_DNA"/>
</dbReference>
<proteinExistence type="predicted"/>
<protein>
    <submittedName>
        <fullName evidence="2">DUF3017 domain-containing protein</fullName>
    </submittedName>
</protein>
<organism evidence="2 3">
    <name type="scientific">Nocardioides pocheonensis</name>
    <dbReference type="NCBI Taxonomy" id="661485"/>
    <lineage>
        <taxon>Bacteria</taxon>
        <taxon>Bacillati</taxon>
        <taxon>Actinomycetota</taxon>
        <taxon>Actinomycetes</taxon>
        <taxon>Propionibacteriales</taxon>
        <taxon>Nocardioidaceae</taxon>
        <taxon>Nocardioides</taxon>
    </lineage>
</organism>
<keyword evidence="3" id="KW-1185">Reference proteome</keyword>
<dbReference type="Proteomes" id="UP000279994">
    <property type="component" value="Unassembled WGS sequence"/>
</dbReference>
<dbReference type="AlphaFoldDB" id="A0A3N0GXL2"/>
<dbReference type="InterPro" id="IPR021385">
    <property type="entry name" value="DUF3017"/>
</dbReference>
<gene>
    <name evidence="2" type="ORF">EFL26_02110</name>
</gene>
<feature type="transmembrane region" description="Helical" evidence="1">
    <location>
        <begin position="44"/>
        <end position="62"/>
    </location>
</feature>
<evidence type="ECO:0000313" key="2">
    <source>
        <dbReference type="EMBL" id="RNM17177.1"/>
    </source>
</evidence>
<accession>A0A3N0GXL2</accession>